<organism evidence="1 2">
    <name type="scientific">Bremerella alba</name>
    <dbReference type="NCBI Taxonomy" id="980252"/>
    <lineage>
        <taxon>Bacteria</taxon>
        <taxon>Pseudomonadati</taxon>
        <taxon>Planctomycetota</taxon>
        <taxon>Planctomycetia</taxon>
        <taxon>Pirellulales</taxon>
        <taxon>Pirellulaceae</taxon>
        <taxon>Bremerella</taxon>
    </lineage>
</organism>
<evidence type="ECO:0008006" key="3">
    <source>
        <dbReference type="Google" id="ProtNLM"/>
    </source>
</evidence>
<gene>
    <name evidence="1" type="ORF">HOV93_01130</name>
</gene>
<dbReference type="EMBL" id="JABRWO010000001">
    <property type="protein sequence ID" value="MBA2112967.1"/>
    <property type="molecule type" value="Genomic_DNA"/>
</dbReference>
<evidence type="ECO:0000313" key="1">
    <source>
        <dbReference type="EMBL" id="MBA2112967.1"/>
    </source>
</evidence>
<keyword evidence="2" id="KW-1185">Reference proteome</keyword>
<dbReference type="Proteomes" id="UP000551616">
    <property type="component" value="Unassembled WGS sequence"/>
</dbReference>
<name>A0A7V9A595_9BACT</name>
<accession>A0A7V9A595</accession>
<proteinExistence type="predicted"/>
<protein>
    <recommendedName>
        <fullName evidence="3">Lipoprotein</fullName>
    </recommendedName>
</protein>
<dbReference type="RefSeq" id="WP_207394496.1">
    <property type="nucleotide sequence ID" value="NZ_JABRWO010000001.1"/>
</dbReference>
<sequence>MVALSFISLVGCEASVATHPVSGKVVLADGSPVGGGIIKFRTKSDEGETVKAHGQIQPDGSFQLTTFQDGDGALEGEHEAILFSPATGDGHNAVAAPNFPTKYRKYETSGLKFQVGPGENDFVIQLGTR</sequence>
<dbReference type="AlphaFoldDB" id="A0A7V9A595"/>
<reference evidence="1 2" key="1">
    <citation type="submission" date="2020-05" db="EMBL/GenBank/DDBJ databases">
        <title>Bremerella alba sp. nov., a novel planctomycete isolated from the surface of the macroalga Fucus spiralis.</title>
        <authorList>
            <person name="Godinho O."/>
            <person name="Botelho R."/>
            <person name="Albuquerque L."/>
            <person name="Wiegand S."/>
            <person name="Da Costa M.S."/>
            <person name="Lobo-Da-Cunha A."/>
            <person name="Jogler C."/>
            <person name="Lage O.M."/>
        </authorList>
    </citation>
    <scope>NUCLEOTIDE SEQUENCE [LARGE SCALE GENOMIC DNA]</scope>
    <source>
        <strain evidence="1 2">FF15</strain>
    </source>
</reference>
<evidence type="ECO:0000313" key="2">
    <source>
        <dbReference type="Proteomes" id="UP000551616"/>
    </source>
</evidence>
<comment type="caution">
    <text evidence="1">The sequence shown here is derived from an EMBL/GenBank/DDBJ whole genome shotgun (WGS) entry which is preliminary data.</text>
</comment>